<sequence>MYILLKQQYLCWLGHVMRMADGRIPKDLLYGELVQGKCPRGRPQLRYKDICKRDLKALGMDINSWETLTSDCSAWRLKMQHSLLQFEEETLVWQAEAKRQSRNQRNLVSGQNVSVLSVEGIATLKLAFLATLDAVLGPLLRARYRSLLRRKDANNNCVGSSTKLSVSGYSAADLAFHCMSKLLNSC</sequence>
<reference evidence="1" key="1">
    <citation type="submission" date="2017-07" db="EMBL/GenBank/DDBJ databases">
        <authorList>
            <person name="Mikheyev A."/>
            <person name="Grau M."/>
        </authorList>
    </citation>
    <scope>NUCLEOTIDE SEQUENCE</scope>
    <source>
        <tissue evidence="1">Venom_gland</tissue>
    </source>
</reference>
<evidence type="ECO:0000313" key="1">
    <source>
        <dbReference type="EMBL" id="LAA93274.1"/>
    </source>
</evidence>
<proteinExistence type="predicted"/>
<accession>A0A2D4JA50</accession>
<name>A0A2D4JA50_MICLE</name>
<organism evidence="1">
    <name type="scientific">Micrurus lemniscatus lemniscatus</name>
    <dbReference type="NCBI Taxonomy" id="129467"/>
    <lineage>
        <taxon>Eukaryota</taxon>
        <taxon>Metazoa</taxon>
        <taxon>Chordata</taxon>
        <taxon>Craniata</taxon>
        <taxon>Vertebrata</taxon>
        <taxon>Euteleostomi</taxon>
        <taxon>Lepidosauria</taxon>
        <taxon>Squamata</taxon>
        <taxon>Bifurcata</taxon>
        <taxon>Unidentata</taxon>
        <taxon>Episquamata</taxon>
        <taxon>Toxicofera</taxon>
        <taxon>Serpentes</taxon>
        <taxon>Colubroidea</taxon>
        <taxon>Elapidae</taxon>
        <taxon>Elapinae</taxon>
        <taxon>Micrurus</taxon>
    </lineage>
</organism>
<dbReference type="AlphaFoldDB" id="A0A2D4JA50"/>
<reference evidence="1" key="2">
    <citation type="submission" date="2017-11" db="EMBL/GenBank/DDBJ databases">
        <title>Coralsnake Venomics: Analyses of Venom Gland Transcriptomes and Proteomes of Six Brazilian Taxa.</title>
        <authorList>
            <person name="Aird S.D."/>
            <person name="Jorge da Silva N."/>
            <person name="Qiu L."/>
            <person name="Villar-Briones A."/>
            <person name="Aparecida-Saddi V."/>
            <person name="Campos-Telles M.P."/>
            <person name="Grau M."/>
            <person name="Mikheyev A.S."/>
        </authorList>
    </citation>
    <scope>NUCLEOTIDE SEQUENCE</scope>
    <source>
        <tissue evidence="1">Venom_gland</tissue>
    </source>
</reference>
<protein>
    <submittedName>
        <fullName evidence="1">Uncharacterized protein</fullName>
    </submittedName>
</protein>
<dbReference type="EMBL" id="IACK01152225">
    <property type="protein sequence ID" value="LAA93274.1"/>
    <property type="molecule type" value="Transcribed_RNA"/>
</dbReference>